<dbReference type="PROSITE" id="PS50102">
    <property type="entry name" value="RRM"/>
    <property type="match status" value="4"/>
</dbReference>
<organism evidence="5 6">
    <name type="scientific">Ditylenchus dipsaci</name>
    <dbReference type="NCBI Taxonomy" id="166011"/>
    <lineage>
        <taxon>Eukaryota</taxon>
        <taxon>Metazoa</taxon>
        <taxon>Ecdysozoa</taxon>
        <taxon>Nematoda</taxon>
        <taxon>Chromadorea</taxon>
        <taxon>Rhabditida</taxon>
        <taxon>Tylenchina</taxon>
        <taxon>Tylenchomorpha</taxon>
        <taxon>Sphaerularioidea</taxon>
        <taxon>Anguinidae</taxon>
        <taxon>Anguininae</taxon>
        <taxon>Ditylenchus</taxon>
    </lineage>
</organism>
<dbReference type="InterPro" id="IPR000504">
    <property type="entry name" value="RRM_dom"/>
</dbReference>
<comment type="subcellular location">
    <subcellularLocation>
        <location evidence="1">Nucleus</location>
    </subcellularLocation>
</comment>
<dbReference type="SUPFAM" id="SSF54928">
    <property type="entry name" value="RNA-binding domain, RBD"/>
    <property type="match status" value="4"/>
</dbReference>
<proteinExistence type="predicted"/>
<protein>
    <submittedName>
        <fullName evidence="6">RRM domain-containing protein</fullName>
    </submittedName>
</protein>
<name>A0A915DWI6_9BILA</name>
<accession>A0A915DWI6</accession>
<evidence type="ECO:0000259" key="4">
    <source>
        <dbReference type="PROSITE" id="PS50102"/>
    </source>
</evidence>
<dbReference type="GO" id="GO:0010468">
    <property type="term" value="P:regulation of gene expression"/>
    <property type="evidence" value="ECO:0007669"/>
    <property type="project" value="TreeGrafter"/>
</dbReference>
<evidence type="ECO:0000256" key="1">
    <source>
        <dbReference type="ARBA" id="ARBA00004123"/>
    </source>
</evidence>
<feature type="domain" description="RRM" evidence="4">
    <location>
        <begin position="220"/>
        <end position="346"/>
    </location>
</feature>
<dbReference type="SMART" id="SM00360">
    <property type="entry name" value="RRM"/>
    <property type="match status" value="4"/>
</dbReference>
<dbReference type="Gene3D" id="3.30.70.330">
    <property type="match status" value="4"/>
</dbReference>
<dbReference type="PANTHER" id="PTHR48033:SF10">
    <property type="entry name" value="RNA-BINDING PROTEIN SQUID"/>
    <property type="match status" value="1"/>
</dbReference>
<feature type="domain" description="RRM" evidence="4">
    <location>
        <begin position="54"/>
        <end position="139"/>
    </location>
</feature>
<evidence type="ECO:0000313" key="5">
    <source>
        <dbReference type="Proteomes" id="UP000887574"/>
    </source>
</evidence>
<dbReference type="InterPro" id="IPR012677">
    <property type="entry name" value="Nucleotide-bd_a/b_plait_sf"/>
</dbReference>
<keyword evidence="3" id="KW-0694">RNA-binding</keyword>
<dbReference type="Proteomes" id="UP000887574">
    <property type="component" value="Unplaced"/>
</dbReference>
<dbReference type="GO" id="GO:0005654">
    <property type="term" value="C:nucleoplasm"/>
    <property type="evidence" value="ECO:0007669"/>
    <property type="project" value="TreeGrafter"/>
</dbReference>
<dbReference type="GO" id="GO:0003723">
    <property type="term" value="F:RNA binding"/>
    <property type="evidence" value="ECO:0007669"/>
    <property type="project" value="UniProtKB-UniRule"/>
</dbReference>
<evidence type="ECO:0000256" key="2">
    <source>
        <dbReference type="ARBA" id="ARBA00023242"/>
    </source>
</evidence>
<feature type="domain" description="RRM" evidence="4">
    <location>
        <begin position="1"/>
        <end position="63"/>
    </location>
</feature>
<feature type="domain" description="RRM" evidence="4">
    <location>
        <begin position="142"/>
        <end position="230"/>
    </location>
</feature>
<evidence type="ECO:0000256" key="3">
    <source>
        <dbReference type="PROSITE-ProRule" id="PRU00176"/>
    </source>
</evidence>
<dbReference type="WBParaSite" id="jg24420">
    <property type="protein sequence ID" value="jg24420"/>
    <property type="gene ID" value="jg24420"/>
</dbReference>
<dbReference type="GO" id="GO:0000785">
    <property type="term" value="C:chromatin"/>
    <property type="evidence" value="ECO:0007669"/>
    <property type="project" value="TreeGrafter"/>
</dbReference>
<reference evidence="6" key="1">
    <citation type="submission" date="2022-11" db="UniProtKB">
        <authorList>
            <consortium name="WormBaseParasite"/>
        </authorList>
    </citation>
    <scope>IDENTIFICATION</scope>
</reference>
<dbReference type="InterPro" id="IPR035979">
    <property type="entry name" value="RBD_domain_sf"/>
</dbReference>
<dbReference type="AlphaFoldDB" id="A0A915DWI6"/>
<dbReference type="PANTHER" id="PTHR48033">
    <property type="entry name" value="RNA-BINDING (RRM/RBD/RNP MOTIFS) FAMILY PROTEIN"/>
    <property type="match status" value="1"/>
</dbReference>
<evidence type="ECO:0000313" key="6">
    <source>
        <dbReference type="WBParaSite" id="jg24420"/>
    </source>
</evidence>
<dbReference type="Pfam" id="PF00076">
    <property type="entry name" value="RRM_1"/>
    <property type="match status" value="3"/>
</dbReference>
<sequence length="371" mass="41900">MLREHFSQFGTLLSVKILRNEENNESPSVGYVVFADKKASDRAVNSDLNVIDNKTVSVSELPKVSFVVRGLSLSATEESLHAYFSQFGKISHLNIKPDPQKGISQAYVYFTNEDEVDQELTSKTHVIDGKEVYVAARTLPELIISLENLSPWTTTDSLTAYFSRFGQSILAQVNSDQRSKQSSGLGFVYFSSKQQVENAMRSRPHIIDGRKVILNRMVPFRILVLDITSALSDDRIKEFFKQFGFMIDFSSQKELQKALDARPHVIDGIRLSSNIKTQTDFRSADVLFVGGYIMGLQQNIAVDKKTGRRKGYAFVKFAYAFQAAKALLARPLIIDGVQVDVKQGYGFSEILSSNKKQEKYEETRYRQSDHN</sequence>
<keyword evidence="2" id="KW-0539">Nucleus</keyword>
<keyword evidence="5" id="KW-1185">Reference proteome</keyword>